<dbReference type="AlphaFoldDB" id="A0A1S3GVI1"/>
<dbReference type="OrthoDB" id="10258692at2759"/>
<name>A0A1S3GVI1_DIPOR</name>
<keyword evidence="2" id="KW-0804">Transcription</keyword>
<evidence type="ECO:0000256" key="2">
    <source>
        <dbReference type="ARBA" id="ARBA00023163"/>
    </source>
</evidence>
<evidence type="ECO:0000256" key="1">
    <source>
        <dbReference type="ARBA" id="ARBA00023015"/>
    </source>
</evidence>
<gene>
    <name evidence="6" type="primary">LOC106002591</name>
</gene>
<organism evidence="5 6">
    <name type="scientific">Dipodomys ordii</name>
    <name type="common">Ord's kangaroo rat</name>
    <dbReference type="NCBI Taxonomy" id="10020"/>
    <lineage>
        <taxon>Eukaryota</taxon>
        <taxon>Metazoa</taxon>
        <taxon>Chordata</taxon>
        <taxon>Craniata</taxon>
        <taxon>Vertebrata</taxon>
        <taxon>Euteleostomi</taxon>
        <taxon>Mammalia</taxon>
        <taxon>Eutheria</taxon>
        <taxon>Euarchontoglires</taxon>
        <taxon>Glires</taxon>
        <taxon>Rodentia</taxon>
        <taxon>Castorimorpha</taxon>
        <taxon>Heteromyidae</taxon>
        <taxon>Dipodomyinae</taxon>
        <taxon>Dipodomys</taxon>
    </lineage>
</organism>
<dbReference type="GO" id="GO:0000118">
    <property type="term" value="C:histone deacetylase complex"/>
    <property type="evidence" value="ECO:0007669"/>
    <property type="project" value="TreeGrafter"/>
</dbReference>
<dbReference type="PANTHER" id="PTHR16089">
    <property type="entry name" value="REST COREPRESSOR COREST PROTEIN-RELATED"/>
    <property type="match status" value="1"/>
</dbReference>
<dbReference type="SMART" id="SM01189">
    <property type="entry name" value="ELM2"/>
    <property type="match status" value="1"/>
</dbReference>
<evidence type="ECO:0000259" key="4">
    <source>
        <dbReference type="PROSITE" id="PS51156"/>
    </source>
</evidence>
<dbReference type="GO" id="GO:0005667">
    <property type="term" value="C:transcription regulator complex"/>
    <property type="evidence" value="ECO:0007669"/>
    <property type="project" value="TreeGrafter"/>
</dbReference>
<dbReference type="InterPro" id="IPR000949">
    <property type="entry name" value="ELM2_dom"/>
</dbReference>
<dbReference type="GO" id="GO:0006357">
    <property type="term" value="P:regulation of transcription by RNA polymerase II"/>
    <property type="evidence" value="ECO:0007669"/>
    <property type="project" value="TreeGrafter"/>
</dbReference>
<dbReference type="RefSeq" id="XP_012892898.1">
    <property type="nucleotide sequence ID" value="XM_013037444.1"/>
</dbReference>
<dbReference type="PANTHER" id="PTHR16089:SF23">
    <property type="entry name" value="ZINC FINGER PROTEIN 541"/>
    <property type="match status" value="1"/>
</dbReference>
<dbReference type="Proteomes" id="UP000081671">
    <property type="component" value="Unplaced"/>
</dbReference>
<proteinExistence type="predicted"/>
<evidence type="ECO:0000313" key="6">
    <source>
        <dbReference type="RefSeq" id="XP_012892898.1"/>
    </source>
</evidence>
<feature type="domain" description="ELM2" evidence="4">
    <location>
        <begin position="54"/>
        <end position="136"/>
    </location>
</feature>
<evidence type="ECO:0000313" key="5">
    <source>
        <dbReference type="Proteomes" id="UP000081671"/>
    </source>
</evidence>
<dbReference type="InParanoid" id="A0A1S3GVI1"/>
<protein>
    <submittedName>
        <fullName evidence="6">Zinc finger protein 541-like</fullName>
    </submittedName>
</protein>
<dbReference type="PROSITE" id="PS51156">
    <property type="entry name" value="ELM2"/>
    <property type="match status" value="1"/>
</dbReference>
<keyword evidence="5" id="KW-1185">Reference proteome</keyword>
<keyword evidence="1" id="KW-0805">Transcription regulation</keyword>
<dbReference type="GeneID" id="106002591"/>
<reference evidence="6" key="1">
    <citation type="submission" date="2025-08" db="UniProtKB">
        <authorList>
            <consortium name="RefSeq"/>
        </authorList>
    </citation>
    <scope>IDENTIFICATION</scope>
    <source>
        <tissue evidence="6">Kidney</tissue>
    </source>
</reference>
<dbReference type="InterPro" id="IPR051066">
    <property type="entry name" value="Trans_reg/Corepressor"/>
</dbReference>
<sequence length="136" mass="14830">YPHGLYLAVSTKAAERGHVHSVHLRLFAVCFLDQVDGSFGICVVKDDTKISIEPHINIGSRFQAEIPELQERSLAGVDKHVAALVWKPWGDVMTNPETQDRVTELCNVACSSVMPGGGTNLELALHCLHEAQGSIE</sequence>
<dbReference type="KEGG" id="dord:106002591"/>
<feature type="non-terminal residue" evidence="6">
    <location>
        <position position="136"/>
    </location>
</feature>
<dbReference type="GO" id="GO:0003714">
    <property type="term" value="F:transcription corepressor activity"/>
    <property type="evidence" value="ECO:0007669"/>
    <property type="project" value="TreeGrafter"/>
</dbReference>
<dbReference type="Pfam" id="PF01448">
    <property type="entry name" value="ELM2"/>
    <property type="match status" value="1"/>
</dbReference>
<feature type="non-terminal residue" evidence="6">
    <location>
        <position position="1"/>
    </location>
</feature>
<accession>A0A1S3GVI1</accession>
<keyword evidence="3" id="KW-0539">Nucleus</keyword>
<evidence type="ECO:0000256" key="3">
    <source>
        <dbReference type="ARBA" id="ARBA00023242"/>
    </source>
</evidence>